<comment type="caution">
    <text evidence="2">The sequence shown here is derived from an EMBL/GenBank/DDBJ whole genome shotgun (WGS) entry which is preliminary data.</text>
</comment>
<dbReference type="AlphaFoldDB" id="A0A4Z0F9E9"/>
<evidence type="ECO:0000313" key="2">
    <source>
        <dbReference type="EMBL" id="TFZ82473.1"/>
    </source>
</evidence>
<gene>
    <name evidence="2" type="ORF">E4680_08315</name>
</gene>
<proteinExistence type="predicted"/>
<protein>
    <submittedName>
        <fullName evidence="2">Uncharacterized protein</fullName>
    </submittedName>
</protein>
<dbReference type="Proteomes" id="UP000297890">
    <property type="component" value="Unassembled WGS sequence"/>
</dbReference>
<evidence type="ECO:0000256" key="1">
    <source>
        <dbReference type="SAM" id="MobiDB-lite"/>
    </source>
</evidence>
<dbReference type="RefSeq" id="WP_135281948.1">
    <property type="nucleotide sequence ID" value="NZ_SRIO01000009.1"/>
</dbReference>
<reference evidence="2 3" key="1">
    <citation type="journal article" date="2019" name="ISME J.">
        <title>Candidatus Macondimonas diazotrophica, a novel gammaproteobacterial genus dominating crude-oil-contaminated coastal sediments.</title>
        <authorList>
            <person name="Karthikeyan S."/>
            <person name="Konstantinidis K."/>
        </authorList>
    </citation>
    <scope>NUCLEOTIDE SEQUENCE [LARGE SCALE GENOMIC DNA]</scope>
    <source>
        <strain evidence="2 3">KTK01</strain>
    </source>
</reference>
<name>A0A4Z0F9E9_9GAMM</name>
<dbReference type="InterPro" id="IPR009246">
    <property type="entry name" value="EutC"/>
</dbReference>
<dbReference type="OrthoDB" id="114248at2"/>
<dbReference type="Pfam" id="PF05985">
    <property type="entry name" value="EutC"/>
    <property type="match status" value="1"/>
</dbReference>
<dbReference type="EMBL" id="SRIO01000009">
    <property type="protein sequence ID" value="TFZ82473.1"/>
    <property type="molecule type" value="Genomic_DNA"/>
</dbReference>
<dbReference type="GO" id="GO:0008851">
    <property type="term" value="F:ethanolamine ammonia-lyase activity"/>
    <property type="evidence" value="ECO:0007669"/>
    <property type="project" value="InterPro"/>
</dbReference>
<feature type="compositionally biased region" description="Polar residues" evidence="1">
    <location>
        <begin position="1"/>
        <end position="19"/>
    </location>
</feature>
<keyword evidence="3" id="KW-1185">Reference proteome</keyword>
<accession>A0A4Z0F9E9</accession>
<sequence>MSGCTSITSNSWSACSGSDFSGRAPRSSYRLGATGYVGNCILNVRPKGLVYAAAAHTFAHLYLAALRRQPTGVDLKDICDLHALSD</sequence>
<evidence type="ECO:0000313" key="3">
    <source>
        <dbReference type="Proteomes" id="UP000297890"/>
    </source>
</evidence>
<organism evidence="2 3">
    <name type="scientific">Candidatus Macondimonas diazotrophica</name>
    <dbReference type="NCBI Taxonomy" id="2305248"/>
    <lineage>
        <taxon>Bacteria</taxon>
        <taxon>Pseudomonadati</taxon>
        <taxon>Pseudomonadota</taxon>
        <taxon>Gammaproteobacteria</taxon>
        <taxon>Chromatiales</taxon>
        <taxon>Ectothiorhodospiraceae</taxon>
        <taxon>Candidatus Macondimonas</taxon>
    </lineage>
</organism>
<dbReference type="GO" id="GO:0006520">
    <property type="term" value="P:amino acid metabolic process"/>
    <property type="evidence" value="ECO:0007669"/>
    <property type="project" value="InterPro"/>
</dbReference>
<feature type="region of interest" description="Disordered" evidence="1">
    <location>
        <begin position="1"/>
        <end position="25"/>
    </location>
</feature>